<protein>
    <submittedName>
        <fullName evidence="1">Uncharacterized protein</fullName>
    </submittedName>
</protein>
<keyword evidence="2" id="KW-1185">Reference proteome</keyword>
<organism evidence="1 2">
    <name type="scientific">Streptomyces millisiae</name>
    <dbReference type="NCBI Taxonomy" id="3075542"/>
    <lineage>
        <taxon>Bacteria</taxon>
        <taxon>Bacillati</taxon>
        <taxon>Actinomycetota</taxon>
        <taxon>Actinomycetes</taxon>
        <taxon>Kitasatosporales</taxon>
        <taxon>Streptomycetaceae</taxon>
        <taxon>Streptomyces</taxon>
    </lineage>
</organism>
<dbReference type="Proteomes" id="UP001183420">
    <property type="component" value="Unassembled WGS sequence"/>
</dbReference>
<reference evidence="2" key="1">
    <citation type="submission" date="2023-07" db="EMBL/GenBank/DDBJ databases">
        <title>30 novel species of actinomycetes from the DSMZ collection.</title>
        <authorList>
            <person name="Nouioui I."/>
        </authorList>
    </citation>
    <scope>NUCLEOTIDE SEQUENCE [LARGE SCALE GENOMIC DNA]</scope>
    <source>
        <strain evidence="2">DSM 44918</strain>
    </source>
</reference>
<accession>A0ABU2M041</accession>
<name>A0ABU2M041_9ACTN</name>
<evidence type="ECO:0000313" key="2">
    <source>
        <dbReference type="Proteomes" id="UP001183420"/>
    </source>
</evidence>
<comment type="caution">
    <text evidence="1">The sequence shown here is derived from an EMBL/GenBank/DDBJ whole genome shotgun (WGS) entry which is preliminary data.</text>
</comment>
<proteinExistence type="predicted"/>
<dbReference type="EMBL" id="JAVREM010000089">
    <property type="protein sequence ID" value="MDT0323165.1"/>
    <property type="molecule type" value="Genomic_DNA"/>
</dbReference>
<dbReference type="RefSeq" id="WP_311604235.1">
    <property type="nucleotide sequence ID" value="NZ_JAVREM010000089.1"/>
</dbReference>
<evidence type="ECO:0000313" key="1">
    <source>
        <dbReference type="EMBL" id="MDT0323165.1"/>
    </source>
</evidence>
<sequence length="208" mass="22594">MSPLAFSATTLRVTSIDDERFRTPIGDFVLAGSEVRLTTHHETAEGVRSRFHVSLPDGHPDEWERLEVDIRCGGPWLTRAIAISDAMGDVTVTSECAVEAWGERSADGSWPVLVVPSLSFESMGCAAAVGQGHVEFSGRLFPDLWGVKAMRERLPWASDGRKRPFVGALPTEPGELWRVGTTQVPPPKEGPVPLRVTPFGEVPGAVPR</sequence>
<gene>
    <name evidence="1" type="ORF">RNC47_33140</name>
</gene>